<reference evidence="3 4" key="1">
    <citation type="submission" date="2017-08" db="EMBL/GenBank/DDBJ databases">
        <title>Acidophilic green algal genome provides insights into adaptation to an acidic environment.</title>
        <authorList>
            <person name="Hirooka S."/>
            <person name="Hirose Y."/>
            <person name="Kanesaki Y."/>
            <person name="Higuchi S."/>
            <person name="Fujiwara T."/>
            <person name="Onuma R."/>
            <person name="Era A."/>
            <person name="Ohbayashi R."/>
            <person name="Uzuka A."/>
            <person name="Nozaki H."/>
            <person name="Yoshikawa H."/>
            <person name="Miyagishima S.Y."/>
        </authorList>
    </citation>
    <scope>NUCLEOTIDE SEQUENCE [LARGE SCALE GENOMIC DNA]</scope>
    <source>
        <strain evidence="3 4">NIES-2499</strain>
    </source>
</reference>
<dbReference type="OrthoDB" id="47007at2759"/>
<dbReference type="STRING" id="1157962.A0A250XJL3"/>
<dbReference type="SUPFAM" id="SSF51735">
    <property type="entry name" value="NAD(P)-binding Rossmann-fold domains"/>
    <property type="match status" value="2"/>
</dbReference>
<name>A0A250XJL3_9CHLO</name>
<dbReference type="PANTHER" id="PTHR24320">
    <property type="entry name" value="RETINOL DEHYDROGENASE"/>
    <property type="match status" value="1"/>
</dbReference>
<dbReference type="PANTHER" id="PTHR24320:SF227">
    <property type="entry name" value="RETINOL DEHYDROGENASE 11"/>
    <property type="match status" value="1"/>
</dbReference>
<dbReference type="Pfam" id="PF00106">
    <property type="entry name" value="adh_short"/>
    <property type="match status" value="1"/>
</dbReference>
<sequence>MSQFNESTRDGYAQSPVYPQSLGNHLWGVKGPSGYTSSTHVETVIKDHGSSCTDRIILIIGATSAIGRAICKSLSVVKTHLVLGCRRIEDAEALALEIKSEPTSLCQITVLACDLSSLKNSADAARAYQELGLPLHTIILTAATSSTLLQFSVDGYEKTYAVNYLAQCLLVQELLPLMAASACSCCGRSLSCSASTASKVAALTALRWGQHNLHTFVPGGVVASPSDTKSLLNSSMETLQHQQPSAGGNVISGVDCSAGEQPSAFDQVTGVDCSAREQPSAFDEVTGVDCSAREQPSAFDEVTGVDCSAREQPSAFDEVTGVDCSAREQPCSKDTSSGHSSVPVIEGKLYDAENLKAQKDFTDKEGGGMKKVLSSEAELNRCSRFCKKHVGRVIFVSCSAHHLSYKSMRGFITPGSWRAAVQMPGVARYYMPVQAYGLSKMAQILYTKELSLRLERYGVPVVVHAVHPGVTAEGIQRFGDLGSGSWLQSIKTLATGGLQSLGLLKTPQQAAASVAYAALAPVNDLSVLARLAPAARNRNPLCHRAHSATTRSSSGSEASALPRARLNDEKALLLDVQDDQEGSLLNSSDSTAVTTSGQCEDGGALLATGAQAEICGKKYHNDVSFSGRYIEDCRLSLPSPEASNPQAASALWQVTQEMISAS</sequence>
<dbReference type="InterPro" id="IPR036291">
    <property type="entry name" value="NAD(P)-bd_dom_sf"/>
</dbReference>
<dbReference type="EMBL" id="BEGY01000094">
    <property type="protein sequence ID" value="GAX83206.1"/>
    <property type="molecule type" value="Genomic_DNA"/>
</dbReference>
<evidence type="ECO:0000313" key="4">
    <source>
        <dbReference type="Proteomes" id="UP000232323"/>
    </source>
</evidence>
<proteinExistence type="inferred from homology"/>
<keyword evidence="4" id="KW-1185">Reference proteome</keyword>
<evidence type="ECO:0000256" key="2">
    <source>
        <dbReference type="ARBA" id="ARBA00023002"/>
    </source>
</evidence>
<dbReference type="GO" id="GO:0016491">
    <property type="term" value="F:oxidoreductase activity"/>
    <property type="evidence" value="ECO:0007669"/>
    <property type="project" value="UniProtKB-KW"/>
</dbReference>
<accession>A0A250XJL3</accession>
<evidence type="ECO:0000313" key="3">
    <source>
        <dbReference type="EMBL" id="GAX83206.1"/>
    </source>
</evidence>
<dbReference type="InterPro" id="IPR002347">
    <property type="entry name" value="SDR_fam"/>
</dbReference>
<gene>
    <name evidence="3" type="ORF">CEUSTIGMA_g10632.t1</name>
</gene>
<comment type="similarity">
    <text evidence="1">Belongs to the short-chain dehydrogenases/reductases (SDR) family.</text>
</comment>
<dbReference type="Gene3D" id="3.40.50.720">
    <property type="entry name" value="NAD(P)-binding Rossmann-like Domain"/>
    <property type="match status" value="2"/>
</dbReference>
<protein>
    <submittedName>
        <fullName evidence="3">Uncharacterized protein</fullName>
    </submittedName>
</protein>
<keyword evidence="2" id="KW-0560">Oxidoreductase</keyword>
<organism evidence="3 4">
    <name type="scientific">Chlamydomonas eustigma</name>
    <dbReference type="NCBI Taxonomy" id="1157962"/>
    <lineage>
        <taxon>Eukaryota</taxon>
        <taxon>Viridiplantae</taxon>
        <taxon>Chlorophyta</taxon>
        <taxon>core chlorophytes</taxon>
        <taxon>Chlorophyceae</taxon>
        <taxon>CS clade</taxon>
        <taxon>Chlamydomonadales</taxon>
        <taxon>Chlamydomonadaceae</taxon>
        <taxon>Chlamydomonas</taxon>
    </lineage>
</organism>
<evidence type="ECO:0000256" key="1">
    <source>
        <dbReference type="ARBA" id="ARBA00006484"/>
    </source>
</evidence>
<comment type="caution">
    <text evidence="3">The sequence shown here is derived from an EMBL/GenBank/DDBJ whole genome shotgun (WGS) entry which is preliminary data.</text>
</comment>
<dbReference type="AlphaFoldDB" id="A0A250XJL3"/>
<dbReference type="Proteomes" id="UP000232323">
    <property type="component" value="Unassembled WGS sequence"/>
</dbReference>